<dbReference type="EMBL" id="SOJN01000031">
    <property type="protein sequence ID" value="TET47140.1"/>
    <property type="molecule type" value="Genomic_DNA"/>
</dbReference>
<proteinExistence type="predicted"/>
<dbReference type="Pfam" id="PF01809">
    <property type="entry name" value="YidD"/>
    <property type="match status" value="1"/>
</dbReference>
<organism evidence="2 3">
    <name type="scientific">candidate division TA06 bacterium</name>
    <dbReference type="NCBI Taxonomy" id="2250710"/>
    <lineage>
        <taxon>Bacteria</taxon>
        <taxon>Bacteria division TA06</taxon>
    </lineage>
</organism>
<dbReference type="PANTHER" id="PTHR33383:SF1">
    <property type="entry name" value="MEMBRANE PROTEIN INSERTION EFFICIENCY FACTOR-RELATED"/>
    <property type="match status" value="1"/>
</dbReference>
<accession>A0A523UXC0</accession>
<keyword evidence="1" id="KW-0732">Signal</keyword>
<sequence length="141" mass="15866">MVGKLLKLFVLLAFLGLSQTSQADISEDLSIIRKSNQIKPAKEETAPRSKRHQVNELSLVLTSVIKLYQTLVSSQDVPACNFTKSCSRFSREAVQKYGPFHGIMMASDRLQRCNGFAKKYYPIDPSSGLAIDHPIEKYHLH</sequence>
<feature type="signal peptide" evidence="1">
    <location>
        <begin position="1"/>
        <end position="23"/>
    </location>
</feature>
<reference evidence="2 3" key="1">
    <citation type="submission" date="2019-03" db="EMBL/GenBank/DDBJ databases">
        <title>Metabolic potential of uncultured bacteria and archaea associated with petroleum seepage in deep-sea sediments.</title>
        <authorList>
            <person name="Dong X."/>
            <person name="Hubert C."/>
        </authorList>
    </citation>
    <scope>NUCLEOTIDE SEQUENCE [LARGE SCALE GENOMIC DNA]</scope>
    <source>
        <strain evidence="2">E44_bin18</strain>
    </source>
</reference>
<dbReference type="InterPro" id="IPR002696">
    <property type="entry name" value="Membr_insert_effic_factor_YidD"/>
</dbReference>
<dbReference type="PANTHER" id="PTHR33383">
    <property type="entry name" value="MEMBRANE PROTEIN INSERTION EFFICIENCY FACTOR-RELATED"/>
    <property type="match status" value="1"/>
</dbReference>
<name>A0A523UXC0_UNCT6</name>
<evidence type="ECO:0000313" key="3">
    <source>
        <dbReference type="Proteomes" id="UP000315525"/>
    </source>
</evidence>
<protein>
    <submittedName>
        <fullName evidence="2">Membrane protein insertion efficiency factor YidD</fullName>
    </submittedName>
</protein>
<dbReference type="NCBIfam" id="TIGR00278">
    <property type="entry name" value="membrane protein insertion efficiency factor YidD"/>
    <property type="match status" value="1"/>
</dbReference>
<gene>
    <name evidence="2" type="ORF">E3J62_02335</name>
</gene>
<evidence type="ECO:0000256" key="1">
    <source>
        <dbReference type="SAM" id="SignalP"/>
    </source>
</evidence>
<dbReference type="Proteomes" id="UP000315525">
    <property type="component" value="Unassembled WGS sequence"/>
</dbReference>
<dbReference type="SMART" id="SM01234">
    <property type="entry name" value="Haemolytic"/>
    <property type="match status" value="1"/>
</dbReference>
<comment type="caution">
    <text evidence="2">The sequence shown here is derived from an EMBL/GenBank/DDBJ whole genome shotgun (WGS) entry which is preliminary data.</text>
</comment>
<dbReference type="AlphaFoldDB" id="A0A523UXC0"/>
<evidence type="ECO:0000313" key="2">
    <source>
        <dbReference type="EMBL" id="TET47140.1"/>
    </source>
</evidence>
<feature type="chain" id="PRO_5021828534" evidence="1">
    <location>
        <begin position="24"/>
        <end position="141"/>
    </location>
</feature>